<evidence type="ECO:0000256" key="1">
    <source>
        <dbReference type="SAM" id="MobiDB-lite"/>
    </source>
</evidence>
<keyword evidence="2" id="KW-0472">Membrane</keyword>
<dbReference type="Pfam" id="PF14030">
    <property type="entry name" value="DUF4245"/>
    <property type="match status" value="1"/>
</dbReference>
<proteinExistence type="predicted"/>
<feature type="compositionally biased region" description="Low complexity" evidence="1">
    <location>
        <begin position="1"/>
        <end position="11"/>
    </location>
</feature>
<feature type="region of interest" description="Disordered" evidence="1">
    <location>
        <begin position="1"/>
        <end position="24"/>
    </location>
</feature>
<sequence>MSSTHPTDPTDPNAPAPRPVLTAKQAQRARQPWIGMVLSVVALLALVAVVLILNPEPPQRPREDRVDVAAAAATVPHDDGVLPALAPEVPESWYANFARLQTMDGVSTWDVGWVVTDTVFAGMQQAHDVDPTWVTLRVDSVPATETLEIDGLAWDLHADPRAPEKRLVTEVEDTTVVLTTTGDRAVLEDLARGVAKETR</sequence>
<reference evidence="3 4" key="1">
    <citation type="submission" date="2020-08" db="EMBL/GenBank/DDBJ databases">
        <title>Sequencing the genomes of 1000 actinobacteria strains.</title>
        <authorList>
            <person name="Klenk H.-P."/>
        </authorList>
    </citation>
    <scope>NUCLEOTIDE SEQUENCE [LARGE SCALE GENOMIC DNA]</scope>
    <source>
        <strain evidence="3 4">DSM 17945</strain>
    </source>
</reference>
<keyword evidence="2" id="KW-0812">Transmembrane</keyword>
<accession>A0A7W9JJ49</accession>
<feature type="transmembrane region" description="Helical" evidence="2">
    <location>
        <begin position="33"/>
        <end position="53"/>
    </location>
</feature>
<keyword evidence="4" id="KW-1185">Reference proteome</keyword>
<evidence type="ECO:0008006" key="5">
    <source>
        <dbReference type="Google" id="ProtNLM"/>
    </source>
</evidence>
<name>A0A7W9JJ49_9MICC</name>
<protein>
    <recommendedName>
        <fullName evidence="5">DUF4245 domain-containing protein</fullName>
    </recommendedName>
</protein>
<evidence type="ECO:0000313" key="3">
    <source>
        <dbReference type="EMBL" id="MBB5848841.1"/>
    </source>
</evidence>
<organism evidence="3 4">
    <name type="scientific">Micrococcus endophyticus</name>
    <dbReference type="NCBI Taxonomy" id="455343"/>
    <lineage>
        <taxon>Bacteria</taxon>
        <taxon>Bacillati</taxon>
        <taxon>Actinomycetota</taxon>
        <taxon>Actinomycetes</taxon>
        <taxon>Micrococcales</taxon>
        <taxon>Micrococcaceae</taxon>
        <taxon>Micrococcus</taxon>
    </lineage>
</organism>
<evidence type="ECO:0000313" key="4">
    <source>
        <dbReference type="Proteomes" id="UP000567246"/>
    </source>
</evidence>
<evidence type="ECO:0000256" key="2">
    <source>
        <dbReference type="SAM" id="Phobius"/>
    </source>
</evidence>
<dbReference type="EMBL" id="JACHMW010000001">
    <property type="protein sequence ID" value="MBB5848841.1"/>
    <property type="molecule type" value="Genomic_DNA"/>
</dbReference>
<gene>
    <name evidence="3" type="ORF">HDA33_001405</name>
</gene>
<dbReference type="AlphaFoldDB" id="A0A7W9JJ49"/>
<dbReference type="InterPro" id="IPR025339">
    <property type="entry name" value="DUF4245"/>
</dbReference>
<keyword evidence="2" id="KW-1133">Transmembrane helix</keyword>
<comment type="caution">
    <text evidence="3">The sequence shown here is derived from an EMBL/GenBank/DDBJ whole genome shotgun (WGS) entry which is preliminary data.</text>
</comment>
<dbReference type="Proteomes" id="UP000567246">
    <property type="component" value="Unassembled WGS sequence"/>
</dbReference>